<evidence type="ECO:0000313" key="4">
    <source>
        <dbReference type="EMBL" id="ELY70748.1"/>
    </source>
</evidence>
<sequence length="192" mass="21366">MTGQYCDGTDERSTRAESRPVGYEHCSTRVTRTLYPLARYVTAMATDDEGTDDPIDILLVEPNPGDSRLFEEQFTDAKLLNTIHTVSDGDEALAFLHQRGEFAEDPRPDIVLLEPQLPGKSGIEVLSELQNDPVLNEIPVVVLTSSDAGEQVVRSHGLEADTYLQKPVKPEEFVEFVGSIEEFWFAIVQKPS</sequence>
<dbReference type="Gene3D" id="3.40.50.2300">
    <property type="match status" value="1"/>
</dbReference>
<keyword evidence="5" id="KW-1185">Reference proteome</keyword>
<evidence type="ECO:0000259" key="3">
    <source>
        <dbReference type="PROSITE" id="PS50110"/>
    </source>
</evidence>
<protein>
    <submittedName>
        <fullName evidence="4">Response regulator receiver</fullName>
    </submittedName>
</protein>
<dbReference type="Pfam" id="PF00072">
    <property type="entry name" value="Response_reg"/>
    <property type="match status" value="1"/>
</dbReference>
<dbReference type="PANTHER" id="PTHR44520">
    <property type="entry name" value="RESPONSE REGULATOR RCP1-RELATED"/>
    <property type="match status" value="1"/>
</dbReference>
<feature type="domain" description="Response regulatory" evidence="3">
    <location>
        <begin position="56"/>
        <end position="181"/>
    </location>
</feature>
<dbReference type="EMBL" id="AOIE01000106">
    <property type="protein sequence ID" value="ELY70748.1"/>
    <property type="molecule type" value="Genomic_DNA"/>
</dbReference>
<dbReference type="AlphaFoldDB" id="L9YCU8"/>
<comment type="caution">
    <text evidence="4">The sequence shown here is derived from an EMBL/GenBank/DDBJ whole genome shotgun (WGS) entry which is preliminary data.</text>
</comment>
<dbReference type="Proteomes" id="UP000011593">
    <property type="component" value="Unassembled WGS sequence"/>
</dbReference>
<feature type="region of interest" description="Disordered" evidence="2">
    <location>
        <begin position="1"/>
        <end position="20"/>
    </location>
</feature>
<dbReference type="GO" id="GO:0000160">
    <property type="term" value="P:phosphorelay signal transduction system"/>
    <property type="evidence" value="ECO:0007669"/>
    <property type="project" value="InterPro"/>
</dbReference>
<dbReference type="CDD" id="cd17557">
    <property type="entry name" value="REC_Rcp-like"/>
    <property type="match status" value="1"/>
</dbReference>
<feature type="compositionally biased region" description="Basic and acidic residues" evidence="2">
    <location>
        <begin position="9"/>
        <end position="18"/>
    </location>
</feature>
<reference evidence="4 5" key="1">
    <citation type="journal article" date="2014" name="PLoS Genet.">
        <title>Phylogenetically driven sequencing of extremely halophilic archaea reveals strategies for static and dynamic osmo-response.</title>
        <authorList>
            <person name="Becker E.A."/>
            <person name="Seitzer P.M."/>
            <person name="Tritt A."/>
            <person name="Larsen D."/>
            <person name="Krusor M."/>
            <person name="Yao A.I."/>
            <person name="Wu D."/>
            <person name="Madern D."/>
            <person name="Eisen J.A."/>
            <person name="Darling A.E."/>
            <person name="Facciotti M.T."/>
        </authorList>
    </citation>
    <scope>NUCLEOTIDE SEQUENCE [LARGE SCALE GENOMIC DNA]</scope>
    <source>
        <strain evidence="4 5">DSM 15624</strain>
    </source>
</reference>
<proteinExistence type="predicted"/>
<dbReference type="SMART" id="SM00448">
    <property type="entry name" value="REC"/>
    <property type="match status" value="1"/>
</dbReference>
<dbReference type="PANTHER" id="PTHR44520:SF2">
    <property type="entry name" value="RESPONSE REGULATOR RCP1"/>
    <property type="match status" value="1"/>
</dbReference>
<dbReference type="PROSITE" id="PS50110">
    <property type="entry name" value="RESPONSE_REGULATORY"/>
    <property type="match status" value="1"/>
</dbReference>
<accession>L9YCU8</accession>
<evidence type="ECO:0000256" key="2">
    <source>
        <dbReference type="SAM" id="MobiDB-lite"/>
    </source>
</evidence>
<dbReference type="SUPFAM" id="SSF52172">
    <property type="entry name" value="CheY-like"/>
    <property type="match status" value="1"/>
</dbReference>
<dbReference type="PATRIC" id="fig|797303.5.peg.3625"/>
<evidence type="ECO:0000256" key="1">
    <source>
        <dbReference type="PROSITE-ProRule" id="PRU00169"/>
    </source>
</evidence>
<dbReference type="InterPro" id="IPR052893">
    <property type="entry name" value="TCS_response_regulator"/>
</dbReference>
<comment type="caution">
    <text evidence="1">Lacks conserved residue(s) required for the propagation of feature annotation.</text>
</comment>
<gene>
    <name evidence="4" type="ORF">C488_18215</name>
</gene>
<dbReference type="InterPro" id="IPR001789">
    <property type="entry name" value="Sig_transdc_resp-reg_receiver"/>
</dbReference>
<evidence type="ECO:0000313" key="5">
    <source>
        <dbReference type="Proteomes" id="UP000011593"/>
    </source>
</evidence>
<name>L9YCU8_NATP1</name>
<organism evidence="4 5">
    <name type="scientific">Natrinema pellirubrum (strain DSM 15624 / CIP 106293 / JCM 10476 / NCIMB 786 / 157)</name>
    <dbReference type="NCBI Taxonomy" id="797303"/>
    <lineage>
        <taxon>Archaea</taxon>
        <taxon>Methanobacteriati</taxon>
        <taxon>Methanobacteriota</taxon>
        <taxon>Stenosarchaea group</taxon>
        <taxon>Halobacteria</taxon>
        <taxon>Halobacteriales</taxon>
        <taxon>Natrialbaceae</taxon>
        <taxon>Natrinema</taxon>
    </lineage>
</organism>
<dbReference type="InterPro" id="IPR011006">
    <property type="entry name" value="CheY-like_superfamily"/>
</dbReference>